<dbReference type="OrthoDB" id="10041966at2759"/>
<dbReference type="GO" id="GO:0050262">
    <property type="term" value="F:ribosylnicotinamide kinase activity"/>
    <property type="evidence" value="ECO:0007669"/>
    <property type="project" value="EnsemblFungi"/>
</dbReference>
<dbReference type="EMBL" id="CH981527">
    <property type="protein sequence ID" value="EDK45160.1"/>
    <property type="molecule type" value="Genomic_DNA"/>
</dbReference>
<gene>
    <name evidence="2" type="ORF">LELG_03339</name>
</gene>
<dbReference type="AlphaFoldDB" id="A5E152"/>
<dbReference type="InterPro" id="IPR027417">
    <property type="entry name" value="P-loop_NTPase"/>
</dbReference>
<dbReference type="OMA" id="MDMEAMT"/>
<dbReference type="Proteomes" id="UP000001996">
    <property type="component" value="Unassembled WGS sequence"/>
</dbReference>
<protein>
    <recommendedName>
        <fullName evidence="1">Phosphoribulokinase/uridine kinase domain-containing protein</fullName>
    </recommendedName>
</protein>
<evidence type="ECO:0000313" key="3">
    <source>
        <dbReference type="Proteomes" id="UP000001996"/>
    </source>
</evidence>
<dbReference type="CDD" id="cd02024">
    <property type="entry name" value="NRK1"/>
    <property type="match status" value="1"/>
</dbReference>
<dbReference type="GO" id="GO:0046495">
    <property type="term" value="P:nicotinamide riboside metabolic process"/>
    <property type="evidence" value="ECO:0007669"/>
    <property type="project" value="EnsemblFungi"/>
</dbReference>
<dbReference type="HOGENOM" id="CLU_058668_1_1_1"/>
<dbReference type="InterPro" id="IPR006083">
    <property type="entry name" value="PRK/URK"/>
</dbReference>
<dbReference type="FunCoup" id="A5E152">
    <property type="interactions" value="31"/>
</dbReference>
<dbReference type="Gene3D" id="3.40.50.300">
    <property type="entry name" value="P-loop containing nucleotide triphosphate hydrolases"/>
    <property type="match status" value="1"/>
</dbReference>
<proteinExistence type="predicted"/>
<keyword evidence="3" id="KW-1185">Reference proteome</keyword>
<feature type="domain" description="Phosphoribulokinase/uridine kinase" evidence="1">
    <location>
        <begin position="12"/>
        <end position="154"/>
    </location>
</feature>
<dbReference type="STRING" id="379508.A5E152"/>
<sequence>MTASKPENVILVAFGGPSSSGKTTVAKTLAALLPHVTLIHQDDFYLADSQIPIDKASGYQDWDCPEALNFDKFKKYLTVLKNGEGEPPIDSIQPDDLDLKLLSNEIEAIKTIAKEHETKFNNGKQKHIYFIDGFMLFHDPEITNLFDVKLFFHASFTTLKRRREARSGYNTVEGFWTDPPEYFEKIVWPAFESSHKYLFTNNDVEGQLNPKVAAQYKIHDVKNEDGCKLIDLVTSALNIIIHEI</sequence>
<dbReference type="PANTHER" id="PTHR10285">
    <property type="entry name" value="URIDINE KINASE"/>
    <property type="match status" value="1"/>
</dbReference>
<evidence type="ECO:0000259" key="1">
    <source>
        <dbReference type="Pfam" id="PF00485"/>
    </source>
</evidence>
<reference evidence="2 3" key="1">
    <citation type="journal article" date="2009" name="Nature">
        <title>Evolution of pathogenicity and sexual reproduction in eight Candida genomes.</title>
        <authorList>
            <person name="Butler G."/>
            <person name="Rasmussen M.D."/>
            <person name="Lin M.F."/>
            <person name="Santos M.A."/>
            <person name="Sakthikumar S."/>
            <person name="Munro C.A."/>
            <person name="Rheinbay E."/>
            <person name="Grabherr M."/>
            <person name="Forche A."/>
            <person name="Reedy J.L."/>
            <person name="Agrafioti I."/>
            <person name="Arnaud M.B."/>
            <person name="Bates S."/>
            <person name="Brown A.J."/>
            <person name="Brunke S."/>
            <person name="Costanzo M.C."/>
            <person name="Fitzpatrick D.A."/>
            <person name="de Groot P.W."/>
            <person name="Harris D."/>
            <person name="Hoyer L.L."/>
            <person name="Hube B."/>
            <person name="Klis F.M."/>
            <person name="Kodira C."/>
            <person name="Lennard N."/>
            <person name="Logue M.E."/>
            <person name="Martin R."/>
            <person name="Neiman A.M."/>
            <person name="Nikolaou E."/>
            <person name="Quail M.A."/>
            <person name="Quinn J."/>
            <person name="Santos M.C."/>
            <person name="Schmitzberger F.F."/>
            <person name="Sherlock G."/>
            <person name="Shah P."/>
            <person name="Silverstein K.A."/>
            <person name="Skrzypek M.S."/>
            <person name="Soll D."/>
            <person name="Staggs R."/>
            <person name="Stansfield I."/>
            <person name="Stumpf M.P."/>
            <person name="Sudbery P.E."/>
            <person name="Srikantha T."/>
            <person name="Zeng Q."/>
            <person name="Berman J."/>
            <person name="Berriman M."/>
            <person name="Heitman J."/>
            <person name="Gow N.A."/>
            <person name="Lorenz M.C."/>
            <person name="Birren B.W."/>
            <person name="Kellis M."/>
            <person name="Cuomo C.A."/>
        </authorList>
    </citation>
    <scope>NUCLEOTIDE SEQUENCE [LARGE SCALE GENOMIC DNA]</scope>
    <source>
        <strain evidence="3">ATCC 11503 / BCRC 21390 / CBS 2605 / JCM 1781 / NBRC 1676 / NRRL YB-4239</strain>
    </source>
</reference>
<dbReference type="GeneID" id="5232306"/>
<dbReference type="GO" id="GO:0034355">
    <property type="term" value="P:NAD+ biosynthetic process via the salvage pathway"/>
    <property type="evidence" value="ECO:0007669"/>
    <property type="project" value="EnsemblFungi"/>
</dbReference>
<dbReference type="KEGG" id="lel:PVL30_002837"/>
<dbReference type="eggNOG" id="KOG3308">
    <property type="taxonomic scope" value="Eukaryota"/>
</dbReference>
<dbReference type="SUPFAM" id="SSF52540">
    <property type="entry name" value="P-loop containing nucleoside triphosphate hydrolases"/>
    <property type="match status" value="1"/>
</dbReference>
<dbReference type="Pfam" id="PF00485">
    <property type="entry name" value="PRK"/>
    <property type="match status" value="1"/>
</dbReference>
<dbReference type="InParanoid" id="A5E152"/>
<evidence type="ECO:0000313" key="2">
    <source>
        <dbReference type="EMBL" id="EDK45160.1"/>
    </source>
</evidence>
<accession>A5E152</accession>
<dbReference type="GO" id="GO:0005524">
    <property type="term" value="F:ATP binding"/>
    <property type="evidence" value="ECO:0007669"/>
    <property type="project" value="InterPro"/>
</dbReference>
<organism evidence="2 3">
    <name type="scientific">Lodderomyces elongisporus (strain ATCC 11503 / CBS 2605 / JCM 1781 / NBRC 1676 / NRRL YB-4239)</name>
    <name type="common">Yeast</name>
    <name type="synonym">Saccharomyces elongisporus</name>
    <dbReference type="NCBI Taxonomy" id="379508"/>
    <lineage>
        <taxon>Eukaryota</taxon>
        <taxon>Fungi</taxon>
        <taxon>Dikarya</taxon>
        <taxon>Ascomycota</taxon>
        <taxon>Saccharomycotina</taxon>
        <taxon>Pichiomycetes</taxon>
        <taxon>Debaryomycetaceae</taxon>
        <taxon>Candida/Lodderomyces clade</taxon>
        <taxon>Lodderomyces</taxon>
    </lineage>
</organism>
<name>A5E152_LODEL</name>